<name>A0A6A5W4Y1_9PLEO</name>
<evidence type="ECO:0000313" key="2">
    <source>
        <dbReference type="Proteomes" id="UP000799779"/>
    </source>
</evidence>
<evidence type="ECO:0000313" key="1">
    <source>
        <dbReference type="EMBL" id="KAF1996930.1"/>
    </source>
</evidence>
<protein>
    <submittedName>
        <fullName evidence="1">Uncharacterized protein</fullName>
    </submittedName>
</protein>
<reference evidence="1" key="1">
    <citation type="journal article" date="2020" name="Stud. Mycol.">
        <title>101 Dothideomycetes genomes: a test case for predicting lifestyles and emergence of pathogens.</title>
        <authorList>
            <person name="Haridas S."/>
            <person name="Albert R."/>
            <person name="Binder M."/>
            <person name="Bloem J."/>
            <person name="Labutti K."/>
            <person name="Salamov A."/>
            <person name="Andreopoulos B."/>
            <person name="Baker S."/>
            <person name="Barry K."/>
            <person name="Bills G."/>
            <person name="Bluhm B."/>
            <person name="Cannon C."/>
            <person name="Castanera R."/>
            <person name="Culley D."/>
            <person name="Daum C."/>
            <person name="Ezra D."/>
            <person name="Gonzalez J."/>
            <person name="Henrissat B."/>
            <person name="Kuo A."/>
            <person name="Liang C."/>
            <person name="Lipzen A."/>
            <person name="Lutzoni F."/>
            <person name="Magnuson J."/>
            <person name="Mondo S."/>
            <person name="Nolan M."/>
            <person name="Ohm R."/>
            <person name="Pangilinan J."/>
            <person name="Park H.-J."/>
            <person name="Ramirez L."/>
            <person name="Alfaro M."/>
            <person name="Sun H."/>
            <person name="Tritt A."/>
            <person name="Yoshinaga Y."/>
            <person name="Zwiers L.-H."/>
            <person name="Turgeon B."/>
            <person name="Goodwin S."/>
            <person name="Spatafora J."/>
            <person name="Crous P."/>
            <person name="Grigoriev I."/>
        </authorList>
    </citation>
    <scope>NUCLEOTIDE SEQUENCE</scope>
    <source>
        <strain evidence="1">CBS 123094</strain>
    </source>
</reference>
<gene>
    <name evidence="1" type="ORF">P154DRAFT_607316</name>
</gene>
<proteinExistence type="predicted"/>
<keyword evidence="2" id="KW-1185">Reference proteome</keyword>
<sequence length="158" mass="17594">MYILCPTAKQQMDKGAADLNLPFYLGHELIGIGKLILTFAQPPDYSSIGYLANCALHSLALGMLRIHVTDPAAQPKEFKDKSKDVRGRGALPEGKLRGLEWDTGIMKENKWREKEDVGGLVYYQGTDQRYSTGILLLQPLGTKRRNPSQFYCGYDGLG</sequence>
<dbReference type="EMBL" id="ML977619">
    <property type="protein sequence ID" value="KAF1996930.1"/>
    <property type="molecule type" value="Genomic_DNA"/>
</dbReference>
<organism evidence="1 2">
    <name type="scientific">Amniculicola lignicola CBS 123094</name>
    <dbReference type="NCBI Taxonomy" id="1392246"/>
    <lineage>
        <taxon>Eukaryota</taxon>
        <taxon>Fungi</taxon>
        <taxon>Dikarya</taxon>
        <taxon>Ascomycota</taxon>
        <taxon>Pezizomycotina</taxon>
        <taxon>Dothideomycetes</taxon>
        <taxon>Pleosporomycetidae</taxon>
        <taxon>Pleosporales</taxon>
        <taxon>Amniculicolaceae</taxon>
        <taxon>Amniculicola</taxon>
    </lineage>
</organism>
<dbReference type="Proteomes" id="UP000799779">
    <property type="component" value="Unassembled WGS sequence"/>
</dbReference>
<accession>A0A6A5W4Y1</accession>
<dbReference type="AlphaFoldDB" id="A0A6A5W4Y1"/>